<reference evidence="2" key="2">
    <citation type="submission" date="2019-01" db="EMBL/GenBank/DDBJ databases">
        <title>Genome sequence of Desulfonema ishimotonii strain Tokyo 01.</title>
        <authorList>
            <person name="Fukui M."/>
        </authorList>
    </citation>
    <scope>NUCLEOTIDE SEQUENCE [LARGE SCALE GENOMIC DNA]</scope>
    <source>
        <strain evidence="2">Tokyo 01</strain>
    </source>
</reference>
<sequence length="79" mass="8494">MEPNSGSDRKICLPAGLPTATSPDAHMRLPGRFICLIPVTAAHLPELFSSGDCVSLSFEIYPGTMPVYKRLPDPGQINP</sequence>
<accession>A0A401G0U4</accession>
<name>A0A401G0U4_9BACT</name>
<dbReference type="EMBL" id="BEXT01000001">
    <property type="protein sequence ID" value="GBC62840.1"/>
    <property type="molecule type" value="Genomic_DNA"/>
</dbReference>
<evidence type="ECO:0000313" key="2">
    <source>
        <dbReference type="Proteomes" id="UP000288096"/>
    </source>
</evidence>
<organism evidence="1 2">
    <name type="scientific">Desulfonema ishimotonii</name>
    <dbReference type="NCBI Taxonomy" id="45657"/>
    <lineage>
        <taxon>Bacteria</taxon>
        <taxon>Pseudomonadati</taxon>
        <taxon>Thermodesulfobacteriota</taxon>
        <taxon>Desulfobacteria</taxon>
        <taxon>Desulfobacterales</taxon>
        <taxon>Desulfococcaceae</taxon>
        <taxon>Desulfonema</taxon>
    </lineage>
</organism>
<reference evidence="2" key="1">
    <citation type="submission" date="2017-11" db="EMBL/GenBank/DDBJ databases">
        <authorList>
            <person name="Watanabe M."/>
            <person name="Kojima H."/>
        </authorList>
    </citation>
    <scope>NUCLEOTIDE SEQUENCE [LARGE SCALE GENOMIC DNA]</scope>
    <source>
        <strain evidence="2">Tokyo 01</strain>
    </source>
</reference>
<gene>
    <name evidence="1" type="ORF">DENIS_3824</name>
</gene>
<keyword evidence="2" id="KW-1185">Reference proteome</keyword>
<evidence type="ECO:0000313" key="1">
    <source>
        <dbReference type="EMBL" id="GBC62840.1"/>
    </source>
</evidence>
<dbReference type="AlphaFoldDB" id="A0A401G0U4"/>
<comment type="caution">
    <text evidence="1">The sequence shown here is derived from an EMBL/GenBank/DDBJ whole genome shotgun (WGS) entry which is preliminary data.</text>
</comment>
<proteinExistence type="predicted"/>
<protein>
    <submittedName>
        <fullName evidence="1">Phosphatidylserine decarboxylase</fullName>
    </submittedName>
</protein>
<dbReference type="RefSeq" id="WP_124329980.1">
    <property type="nucleotide sequence ID" value="NZ_BEXT01000001.1"/>
</dbReference>
<dbReference type="Proteomes" id="UP000288096">
    <property type="component" value="Unassembled WGS sequence"/>
</dbReference>